<sequence length="92" mass="10099">MTVIEGRLQVTLNGKKTILRAGDVPATIPPRAVHSLKGFKGERLVVREQAIPAGAYKAEFFNDLLQEGKFGNLALNLRPRHVPCVVILLPDN</sequence>
<keyword evidence="2" id="KW-1185">Reference proteome</keyword>
<dbReference type="InterPro" id="IPR014710">
    <property type="entry name" value="RmlC-like_jellyroll"/>
</dbReference>
<proteinExistence type="predicted"/>
<evidence type="ECO:0000313" key="1">
    <source>
        <dbReference type="EMBL" id="KAH7304232.1"/>
    </source>
</evidence>
<gene>
    <name evidence="1" type="ORF">B0I35DRAFT_445361</name>
</gene>
<dbReference type="Gene3D" id="2.60.120.10">
    <property type="entry name" value="Jelly Rolls"/>
    <property type="match status" value="1"/>
</dbReference>
<evidence type="ECO:0000313" key="2">
    <source>
        <dbReference type="Proteomes" id="UP000813444"/>
    </source>
</evidence>
<reference evidence="1" key="1">
    <citation type="journal article" date="2021" name="Nat. Commun.">
        <title>Genetic determinants of endophytism in the Arabidopsis root mycobiome.</title>
        <authorList>
            <person name="Mesny F."/>
            <person name="Miyauchi S."/>
            <person name="Thiergart T."/>
            <person name="Pickel B."/>
            <person name="Atanasova L."/>
            <person name="Karlsson M."/>
            <person name="Huettel B."/>
            <person name="Barry K.W."/>
            <person name="Haridas S."/>
            <person name="Chen C."/>
            <person name="Bauer D."/>
            <person name="Andreopoulos W."/>
            <person name="Pangilinan J."/>
            <person name="LaButti K."/>
            <person name="Riley R."/>
            <person name="Lipzen A."/>
            <person name="Clum A."/>
            <person name="Drula E."/>
            <person name="Henrissat B."/>
            <person name="Kohler A."/>
            <person name="Grigoriev I.V."/>
            <person name="Martin F.M."/>
            <person name="Hacquard S."/>
        </authorList>
    </citation>
    <scope>NUCLEOTIDE SEQUENCE</scope>
    <source>
        <strain evidence="1">MPI-CAGE-CH-0235</strain>
    </source>
</reference>
<protein>
    <submittedName>
        <fullName evidence="1">Uncharacterized protein</fullName>
    </submittedName>
</protein>
<dbReference type="InterPro" id="IPR011051">
    <property type="entry name" value="RmlC_Cupin_sf"/>
</dbReference>
<dbReference type="SUPFAM" id="SSF51182">
    <property type="entry name" value="RmlC-like cupins"/>
    <property type="match status" value="1"/>
</dbReference>
<comment type="caution">
    <text evidence="1">The sequence shown here is derived from an EMBL/GenBank/DDBJ whole genome shotgun (WGS) entry which is preliminary data.</text>
</comment>
<dbReference type="Proteomes" id="UP000813444">
    <property type="component" value="Unassembled WGS sequence"/>
</dbReference>
<accession>A0A8K0SF33</accession>
<dbReference type="EMBL" id="JAGPNK010000024">
    <property type="protein sequence ID" value="KAH7304232.1"/>
    <property type="molecule type" value="Genomic_DNA"/>
</dbReference>
<dbReference type="OrthoDB" id="504210at2759"/>
<name>A0A8K0SF33_9HYPO</name>
<organism evidence="1 2">
    <name type="scientific">Stachybotrys elegans</name>
    <dbReference type="NCBI Taxonomy" id="80388"/>
    <lineage>
        <taxon>Eukaryota</taxon>
        <taxon>Fungi</taxon>
        <taxon>Dikarya</taxon>
        <taxon>Ascomycota</taxon>
        <taxon>Pezizomycotina</taxon>
        <taxon>Sordariomycetes</taxon>
        <taxon>Hypocreomycetidae</taxon>
        <taxon>Hypocreales</taxon>
        <taxon>Stachybotryaceae</taxon>
        <taxon>Stachybotrys</taxon>
    </lineage>
</organism>
<dbReference type="AlphaFoldDB" id="A0A8K0SF33"/>